<dbReference type="Pfam" id="PF03372">
    <property type="entry name" value="Exo_endo_phos"/>
    <property type="match status" value="1"/>
</dbReference>
<dbReference type="CDD" id="cd09076">
    <property type="entry name" value="L1-EN"/>
    <property type="match status" value="1"/>
</dbReference>
<sequence>MIKKNRLRVATWNVRTLYYAGALDNLRREAVTYNLDILAIQETRWTETGLKSCEEYTMYYGGNQEHHTFGTAFLVRNVHLEAIKKYVFINPRLSYIQLKGKFNDIFIINVHAPTEDASTENKDEYYEILEELYSQLPNYATKLIIGDFNAKIGKEDIYIPTIGRHSLHENTNENGQQLINFAMCNNLNISSTTFPHKRIHKATWISPDSRTRNQIDHILIDDRRKSMIENVRTYRGADINSDHFLVIAKIRERIAMHKSNKTHKEHFDIEKLKTEEIKELFVSKLEDKLRENEHTEAVSIDESWKNIKDSIVEAAKCLGNKPKENNKWFDQECHRLLDNRNQKRREVLMEPTTENTNQYKEIRRETKRTFRKKKREKEKENLEKMEEDGRTNNMRSFYKRVKQTKQVHTTRNTVVRNKNDEPLFETKEILHRWKEYFQELLNVQRDHATPELIKSSAEIEIPKVTYNEVVKAIKNLKNNKAPGSDNIPSELLKSGNGFLVEALTKLLNQVWKEEKVPREWTEAIIIPIHKKGDKLICENYRGITLLSTAYKILTTIINNRIKEFIEDKIGEYQCGFRTARGTNDQLFVVRQIFEKCYEYDIDLNILFIDFKQAFDSIERSKLKDAMKSLEIPTKLINLAMMTMQKSNAKVKIDNILSDSFEINAGVKQGDSLSSTLFIIALDKAIKDIDQRGTIFIKSTQICAYADDIAVISRTKHRLVELYKELEEKCSKLGLSVNKSKTKYMKLSASEDRRHVEDLMIADKHFEGVSHFKYLGEIMTNTGKTSNAIKERIQIGNKAYFANQILLKSKLITRKTKMKIYKTTIRPIVTYGSENWTLTKEDQEKIRRFERKVIRRIYGPIKIDENNWRIRYNAEINDILNGEDIVKFIKSQRLRWFGHVQRMEETRMPKKILSAKVYNNRKKGRPRLRWMDDVTKDLQTMRVRGWTNAVNNRVEWRRIVEEAKAHPVL</sequence>
<proteinExistence type="predicted"/>
<dbReference type="AlphaFoldDB" id="A0A8D8V229"/>
<dbReference type="InterPro" id="IPR043502">
    <property type="entry name" value="DNA/RNA_pol_sf"/>
</dbReference>
<dbReference type="CDD" id="cd01650">
    <property type="entry name" value="RT_nLTR_like"/>
    <property type="match status" value="1"/>
</dbReference>
<dbReference type="InterPro" id="IPR000477">
    <property type="entry name" value="RT_dom"/>
</dbReference>
<dbReference type="InterPro" id="IPR043128">
    <property type="entry name" value="Rev_trsase/Diguanyl_cyclase"/>
</dbReference>
<organism evidence="3">
    <name type="scientific">Cacopsylla melanoneura</name>
    <dbReference type="NCBI Taxonomy" id="428564"/>
    <lineage>
        <taxon>Eukaryota</taxon>
        <taxon>Metazoa</taxon>
        <taxon>Ecdysozoa</taxon>
        <taxon>Arthropoda</taxon>
        <taxon>Hexapoda</taxon>
        <taxon>Insecta</taxon>
        <taxon>Pterygota</taxon>
        <taxon>Neoptera</taxon>
        <taxon>Paraneoptera</taxon>
        <taxon>Hemiptera</taxon>
        <taxon>Sternorrhyncha</taxon>
        <taxon>Psylloidea</taxon>
        <taxon>Psyllidae</taxon>
        <taxon>Psyllinae</taxon>
        <taxon>Cacopsylla</taxon>
    </lineage>
</organism>
<dbReference type="SUPFAM" id="SSF56219">
    <property type="entry name" value="DNase I-like"/>
    <property type="match status" value="1"/>
</dbReference>
<evidence type="ECO:0000259" key="2">
    <source>
        <dbReference type="PROSITE" id="PS50878"/>
    </source>
</evidence>
<evidence type="ECO:0000313" key="3">
    <source>
        <dbReference type="EMBL" id="CAG6715514.1"/>
    </source>
</evidence>
<feature type="region of interest" description="Disordered" evidence="1">
    <location>
        <begin position="367"/>
        <end position="389"/>
    </location>
</feature>
<dbReference type="GO" id="GO:0071897">
    <property type="term" value="P:DNA biosynthetic process"/>
    <property type="evidence" value="ECO:0007669"/>
    <property type="project" value="UniProtKB-ARBA"/>
</dbReference>
<dbReference type="PANTHER" id="PTHR47027">
    <property type="entry name" value="REVERSE TRANSCRIPTASE DOMAIN-CONTAINING PROTEIN"/>
    <property type="match status" value="1"/>
</dbReference>
<dbReference type="GO" id="GO:0003824">
    <property type="term" value="F:catalytic activity"/>
    <property type="evidence" value="ECO:0007669"/>
    <property type="project" value="InterPro"/>
</dbReference>
<dbReference type="Gene3D" id="3.60.10.10">
    <property type="entry name" value="Endonuclease/exonuclease/phosphatase"/>
    <property type="match status" value="1"/>
</dbReference>
<dbReference type="PANTHER" id="PTHR47027:SF20">
    <property type="entry name" value="REVERSE TRANSCRIPTASE-LIKE PROTEIN WITH RNA-DIRECTED DNA POLYMERASE DOMAIN"/>
    <property type="match status" value="1"/>
</dbReference>
<name>A0A8D8V229_9HEMI</name>
<accession>A0A8D8V229</accession>
<dbReference type="SUPFAM" id="SSF56672">
    <property type="entry name" value="DNA/RNA polymerases"/>
    <property type="match status" value="1"/>
</dbReference>
<feature type="compositionally biased region" description="Basic and acidic residues" evidence="1">
    <location>
        <begin position="377"/>
        <end position="389"/>
    </location>
</feature>
<reference evidence="3" key="1">
    <citation type="submission" date="2021-05" db="EMBL/GenBank/DDBJ databases">
        <authorList>
            <person name="Alioto T."/>
            <person name="Alioto T."/>
            <person name="Gomez Garrido J."/>
        </authorList>
    </citation>
    <scope>NUCLEOTIDE SEQUENCE</scope>
</reference>
<dbReference type="Pfam" id="PF00078">
    <property type="entry name" value="RVT_1"/>
    <property type="match status" value="1"/>
</dbReference>
<evidence type="ECO:0000256" key="1">
    <source>
        <dbReference type="SAM" id="MobiDB-lite"/>
    </source>
</evidence>
<protein>
    <submittedName>
        <fullName evidence="3">Craniofacial development protein 2</fullName>
    </submittedName>
</protein>
<feature type="domain" description="Reverse transcriptase" evidence="2">
    <location>
        <begin position="509"/>
        <end position="778"/>
    </location>
</feature>
<dbReference type="InterPro" id="IPR005135">
    <property type="entry name" value="Endo/exonuclease/phosphatase"/>
</dbReference>
<dbReference type="Gene3D" id="3.30.70.270">
    <property type="match status" value="1"/>
</dbReference>
<dbReference type="EMBL" id="HBUF01353231">
    <property type="protein sequence ID" value="CAG6715514.1"/>
    <property type="molecule type" value="Transcribed_RNA"/>
</dbReference>
<dbReference type="PROSITE" id="PS50878">
    <property type="entry name" value="RT_POL"/>
    <property type="match status" value="1"/>
</dbReference>
<dbReference type="InterPro" id="IPR036691">
    <property type="entry name" value="Endo/exonu/phosph_ase_sf"/>
</dbReference>